<protein>
    <submittedName>
        <fullName evidence="1">Uncharacterized protein</fullName>
    </submittedName>
</protein>
<organism evidence="1 2">
    <name type="scientific">Aspergillus pseudotamarii</name>
    <dbReference type="NCBI Taxonomy" id="132259"/>
    <lineage>
        <taxon>Eukaryota</taxon>
        <taxon>Fungi</taxon>
        <taxon>Dikarya</taxon>
        <taxon>Ascomycota</taxon>
        <taxon>Pezizomycotina</taxon>
        <taxon>Eurotiomycetes</taxon>
        <taxon>Eurotiomycetidae</taxon>
        <taxon>Eurotiales</taxon>
        <taxon>Aspergillaceae</taxon>
        <taxon>Aspergillus</taxon>
        <taxon>Aspergillus subgen. Circumdati</taxon>
    </lineage>
</organism>
<accession>A0A5N6SGU3</accession>
<dbReference type="GeneID" id="43640017"/>
<dbReference type="AlphaFoldDB" id="A0A5N6SGU3"/>
<gene>
    <name evidence="1" type="ORF">BDV38DRAFT_259207</name>
</gene>
<dbReference type="Proteomes" id="UP000325672">
    <property type="component" value="Unassembled WGS sequence"/>
</dbReference>
<name>A0A5N6SGU3_ASPPS</name>
<keyword evidence="2" id="KW-1185">Reference proteome</keyword>
<dbReference type="RefSeq" id="XP_031909162.1">
    <property type="nucleotide sequence ID" value="XM_032055807.1"/>
</dbReference>
<reference evidence="1 2" key="1">
    <citation type="submission" date="2019-04" db="EMBL/GenBank/DDBJ databases">
        <title>Friends and foes A comparative genomics study of 23 Aspergillus species from section Flavi.</title>
        <authorList>
            <consortium name="DOE Joint Genome Institute"/>
            <person name="Kjaerbolling I."/>
            <person name="Vesth T."/>
            <person name="Frisvad J.C."/>
            <person name="Nybo J.L."/>
            <person name="Theobald S."/>
            <person name="Kildgaard S."/>
            <person name="Isbrandt T."/>
            <person name="Kuo A."/>
            <person name="Sato A."/>
            <person name="Lyhne E.K."/>
            <person name="Kogle M.E."/>
            <person name="Wiebenga A."/>
            <person name="Kun R.S."/>
            <person name="Lubbers R.J."/>
            <person name="Makela M.R."/>
            <person name="Barry K."/>
            <person name="Chovatia M."/>
            <person name="Clum A."/>
            <person name="Daum C."/>
            <person name="Haridas S."/>
            <person name="He G."/>
            <person name="LaButti K."/>
            <person name="Lipzen A."/>
            <person name="Mondo S."/>
            <person name="Riley R."/>
            <person name="Salamov A."/>
            <person name="Simmons B.A."/>
            <person name="Magnuson J.K."/>
            <person name="Henrissat B."/>
            <person name="Mortensen U.H."/>
            <person name="Larsen T.O."/>
            <person name="Devries R.P."/>
            <person name="Grigoriev I.V."/>
            <person name="Machida M."/>
            <person name="Baker S.E."/>
            <person name="Andersen M.R."/>
        </authorList>
    </citation>
    <scope>NUCLEOTIDE SEQUENCE [LARGE SCALE GENOMIC DNA]</scope>
    <source>
        <strain evidence="1 2">CBS 117625</strain>
    </source>
</reference>
<evidence type="ECO:0000313" key="1">
    <source>
        <dbReference type="EMBL" id="KAE8133099.1"/>
    </source>
</evidence>
<dbReference type="OrthoDB" id="10560131at2759"/>
<evidence type="ECO:0000313" key="2">
    <source>
        <dbReference type="Proteomes" id="UP000325672"/>
    </source>
</evidence>
<dbReference type="EMBL" id="ML743621">
    <property type="protein sequence ID" value="KAE8133099.1"/>
    <property type="molecule type" value="Genomic_DNA"/>
</dbReference>
<sequence>MTSADRALRFCKEVPVTFFSHSSKCHRVQYCNGSSQPMGPLRTIVQCGHVKAVCIEIVADRGGRGLSTMNGLVPLLVLFFLSLNPPSAYCHSYHSVIFIFSIPQLCPTCDDQSLKKSYKYRDKFIFFSSYYQLLIDIYNIILQGRNK</sequence>
<proteinExistence type="predicted"/>